<evidence type="ECO:0000313" key="1">
    <source>
        <dbReference type="EMBL" id="KLI03402.1"/>
    </source>
</evidence>
<reference evidence="1" key="2">
    <citation type="submission" date="2015-05" db="EMBL/GenBank/DDBJ databases">
        <authorList>
            <person name="Wang D.B."/>
            <person name="Wang M."/>
        </authorList>
    </citation>
    <scope>NUCLEOTIDE SEQUENCE</scope>
    <source>
        <strain evidence="1">CASD</strain>
    </source>
</reference>
<dbReference type="Proteomes" id="UP000035553">
    <property type="component" value="Unassembled WGS sequence"/>
</dbReference>
<dbReference type="SUPFAM" id="SSF51126">
    <property type="entry name" value="Pectin lyase-like"/>
    <property type="match status" value="1"/>
</dbReference>
<accession>A0A0U1QRN8</accession>
<dbReference type="AlphaFoldDB" id="A0A0U1QRN8"/>
<reference evidence="1" key="1">
    <citation type="journal article" date="2011" name="J. Bacteriol.">
        <title>Draft genome sequence of Sporolactobacillus inulinus strain CASD, an efficient D-lactic acid-producing bacterium with high-concentration lactate tolerance capability.</title>
        <authorList>
            <person name="Yu B."/>
            <person name="Su F."/>
            <person name="Wang L."/>
            <person name="Xu K."/>
            <person name="Zhao B."/>
            <person name="Xu P."/>
        </authorList>
    </citation>
    <scope>NUCLEOTIDE SEQUENCE [LARGE SCALE GENOMIC DNA]</scope>
    <source>
        <strain evidence="1">CASD</strain>
    </source>
</reference>
<dbReference type="RefSeq" id="WP_141306145.1">
    <property type="nucleotide sequence ID" value="NZ_AFVQ02000040.1"/>
</dbReference>
<dbReference type="EMBL" id="AFVQ02000040">
    <property type="protein sequence ID" value="KLI03402.1"/>
    <property type="molecule type" value="Genomic_DNA"/>
</dbReference>
<organism evidence="1 2">
    <name type="scientific">Sporolactobacillus inulinus CASD</name>
    <dbReference type="NCBI Taxonomy" id="1069536"/>
    <lineage>
        <taxon>Bacteria</taxon>
        <taxon>Bacillati</taxon>
        <taxon>Bacillota</taxon>
        <taxon>Bacilli</taxon>
        <taxon>Bacillales</taxon>
        <taxon>Sporolactobacillaceae</taxon>
        <taxon>Sporolactobacillus</taxon>
    </lineage>
</organism>
<protein>
    <submittedName>
        <fullName evidence="1">Uncharacterized protein</fullName>
    </submittedName>
</protein>
<gene>
    <name evidence="1" type="ORF">SINU_03010</name>
</gene>
<evidence type="ECO:0000313" key="2">
    <source>
        <dbReference type="Proteomes" id="UP000035553"/>
    </source>
</evidence>
<comment type="caution">
    <text evidence="1">The sequence shown here is derived from an EMBL/GenBank/DDBJ whole genome shotgun (WGS) entry which is preliminary data.</text>
</comment>
<sequence length="82" mass="9256">MAVLDKKDIERKYSSAIRIDGCKNIHLERNSSFGFDIGIDITNSEGITALNNMNYKSFEGSLDLNKNIEAAKKGEIRKPYPF</sequence>
<dbReference type="InterPro" id="IPR011050">
    <property type="entry name" value="Pectin_lyase_fold/virulence"/>
</dbReference>
<name>A0A0U1QRN8_9BACL</name>
<proteinExistence type="predicted"/>
<keyword evidence="2" id="KW-1185">Reference proteome</keyword>